<name>A0A7J9ECC1_9ROSI</name>
<reference evidence="1 2" key="1">
    <citation type="journal article" date="2019" name="Genome Biol. Evol.">
        <title>Insights into the evolution of the New World diploid cottons (Gossypium, subgenus Houzingenia) based on genome sequencing.</title>
        <authorList>
            <person name="Grover C.E."/>
            <person name="Arick M.A. 2nd"/>
            <person name="Thrash A."/>
            <person name="Conover J.L."/>
            <person name="Sanders W.S."/>
            <person name="Peterson D.G."/>
            <person name="Frelichowski J.E."/>
            <person name="Scheffler J.A."/>
            <person name="Scheffler B.E."/>
            <person name="Wendel J.F."/>
        </authorList>
    </citation>
    <scope>NUCLEOTIDE SEQUENCE [LARGE SCALE GENOMIC DNA]</scope>
    <source>
        <strain evidence="1">8</strain>
        <tissue evidence="1">Leaf</tissue>
    </source>
</reference>
<sequence length="211" mass="23615">MEPCPRVNGSVPPFGGESLTVDAVMVNDDRVKETCAYKPWMLFERKPRSEDSPKASIKGKRVTDGDRVSGYKLSGGLNYAGDRGKLKGQRMETNASNQRLLGSIVLWRAKIPKKTQVSLVVQLEINLLKVAMTLKEGVLDLAKHSTIIFKENDHSNMIELADDDRTKIGKKGDTRGLTVVEKQLEVEDGCASAKFPHNFSELQWWIVELWT</sequence>
<comment type="caution">
    <text evidence="1">The sequence shown here is derived from an EMBL/GenBank/DDBJ whole genome shotgun (WGS) entry which is preliminary data.</text>
</comment>
<organism evidence="1 2">
    <name type="scientific">Gossypium trilobum</name>
    <dbReference type="NCBI Taxonomy" id="34281"/>
    <lineage>
        <taxon>Eukaryota</taxon>
        <taxon>Viridiplantae</taxon>
        <taxon>Streptophyta</taxon>
        <taxon>Embryophyta</taxon>
        <taxon>Tracheophyta</taxon>
        <taxon>Spermatophyta</taxon>
        <taxon>Magnoliopsida</taxon>
        <taxon>eudicotyledons</taxon>
        <taxon>Gunneridae</taxon>
        <taxon>Pentapetalae</taxon>
        <taxon>rosids</taxon>
        <taxon>malvids</taxon>
        <taxon>Malvales</taxon>
        <taxon>Malvaceae</taxon>
        <taxon>Malvoideae</taxon>
        <taxon>Gossypium</taxon>
    </lineage>
</organism>
<evidence type="ECO:0000313" key="2">
    <source>
        <dbReference type="Proteomes" id="UP000593568"/>
    </source>
</evidence>
<keyword evidence="2" id="KW-1185">Reference proteome</keyword>
<dbReference type="Proteomes" id="UP000593568">
    <property type="component" value="Unassembled WGS sequence"/>
</dbReference>
<protein>
    <submittedName>
        <fullName evidence="1">Uncharacterized protein</fullName>
    </submittedName>
</protein>
<dbReference type="AlphaFoldDB" id="A0A7J9ECC1"/>
<dbReference type="EMBL" id="JABEZW010000007">
    <property type="protein sequence ID" value="MBA0770670.1"/>
    <property type="molecule type" value="Genomic_DNA"/>
</dbReference>
<gene>
    <name evidence="1" type="ORF">Gotri_019275</name>
</gene>
<proteinExistence type="predicted"/>
<evidence type="ECO:0000313" key="1">
    <source>
        <dbReference type="EMBL" id="MBA0770670.1"/>
    </source>
</evidence>
<accession>A0A7J9ECC1</accession>